<proteinExistence type="predicted"/>
<dbReference type="EMBL" id="QGGO01000016">
    <property type="protein sequence ID" value="PWK23888.1"/>
    <property type="molecule type" value="Genomic_DNA"/>
</dbReference>
<evidence type="ECO:0000256" key="1">
    <source>
        <dbReference type="PROSITE-ProRule" id="PRU00169"/>
    </source>
</evidence>
<organism evidence="3 4">
    <name type="scientific">Arcicella aurantiaca</name>
    <dbReference type="NCBI Taxonomy" id="591202"/>
    <lineage>
        <taxon>Bacteria</taxon>
        <taxon>Pseudomonadati</taxon>
        <taxon>Bacteroidota</taxon>
        <taxon>Cytophagia</taxon>
        <taxon>Cytophagales</taxon>
        <taxon>Flectobacillaceae</taxon>
        <taxon>Arcicella</taxon>
    </lineage>
</organism>
<dbReference type="GO" id="GO:0000160">
    <property type="term" value="P:phosphorelay signal transduction system"/>
    <property type="evidence" value="ECO:0007669"/>
    <property type="project" value="InterPro"/>
</dbReference>
<dbReference type="Proteomes" id="UP000245489">
    <property type="component" value="Unassembled WGS sequence"/>
</dbReference>
<evidence type="ECO:0000313" key="4">
    <source>
        <dbReference type="Proteomes" id="UP000245489"/>
    </source>
</evidence>
<accession>A0A316E2L5</accession>
<keyword evidence="4" id="KW-1185">Reference proteome</keyword>
<dbReference type="InterPro" id="IPR011006">
    <property type="entry name" value="CheY-like_superfamily"/>
</dbReference>
<feature type="domain" description="Response regulatory" evidence="2">
    <location>
        <begin position="4"/>
        <end position="119"/>
    </location>
</feature>
<dbReference type="InterPro" id="IPR001789">
    <property type="entry name" value="Sig_transdc_resp-reg_receiver"/>
</dbReference>
<evidence type="ECO:0000313" key="3">
    <source>
        <dbReference type="EMBL" id="PWK23888.1"/>
    </source>
</evidence>
<comment type="caution">
    <text evidence="3">The sequence shown here is derived from an EMBL/GenBank/DDBJ whole genome shotgun (WGS) entry which is preliminary data.</text>
</comment>
<dbReference type="RefSeq" id="WP_109743803.1">
    <property type="nucleotide sequence ID" value="NZ_QGGO01000016.1"/>
</dbReference>
<name>A0A316E2L5_9BACT</name>
<dbReference type="SUPFAM" id="SSF52172">
    <property type="entry name" value="CheY-like"/>
    <property type="match status" value="1"/>
</dbReference>
<dbReference type="Gene3D" id="3.40.50.2300">
    <property type="match status" value="1"/>
</dbReference>
<reference evidence="3 4" key="1">
    <citation type="submission" date="2018-05" db="EMBL/GenBank/DDBJ databases">
        <title>Genomic Encyclopedia of Archaeal and Bacterial Type Strains, Phase II (KMG-II): from individual species to whole genera.</title>
        <authorList>
            <person name="Goeker M."/>
        </authorList>
    </citation>
    <scope>NUCLEOTIDE SEQUENCE [LARGE SCALE GENOMIC DNA]</scope>
    <source>
        <strain evidence="3 4">DSM 22214</strain>
    </source>
</reference>
<dbReference type="PROSITE" id="PS50110">
    <property type="entry name" value="RESPONSE_REGULATORY"/>
    <property type="match status" value="1"/>
</dbReference>
<gene>
    <name evidence="3" type="ORF">LV89_03095</name>
</gene>
<protein>
    <submittedName>
        <fullName evidence="3">Response regulator receiver domain-containing protein</fullName>
    </submittedName>
</protein>
<evidence type="ECO:0000259" key="2">
    <source>
        <dbReference type="PROSITE" id="PS50110"/>
    </source>
</evidence>
<feature type="modified residue" description="4-aspartylphosphate" evidence="1">
    <location>
        <position position="57"/>
    </location>
</feature>
<dbReference type="AlphaFoldDB" id="A0A316E2L5"/>
<sequence>MKLTCLIIEDEPLARSLIENFAKRTNKVTVLEQFEDLDEAFNYLERIEYGVDFIFLDVLVKQKSSILMLAQTGKDKEVQIVFVSAFPPNLFKNYDIQYFEWLQKPIPYQDFEEVIQKLHLDKTAKFGDDVSSEEA</sequence>
<dbReference type="OrthoDB" id="1646880at2"/>
<dbReference type="Pfam" id="PF00072">
    <property type="entry name" value="Response_reg"/>
    <property type="match status" value="1"/>
</dbReference>
<keyword evidence="1" id="KW-0597">Phosphoprotein</keyword>